<accession>A0A2N5UGN6</accession>
<gene>
    <name evidence="2" type="ORF">PCASD_10162</name>
</gene>
<feature type="compositionally biased region" description="Basic and acidic residues" evidence="1">
    <location>
        <begin position="88"/>
        <end position="102"/>
    </location>
</feature>
<comment type="caution">
    <text evidence="2">The sequence shown here is derived from an EMBL/GenBank/DDBJ whole genome shotgun (WGS) entry which is preliminary data.</text>
</comment>
<proteinExistence type="predicted"/>
<feature type="region of interest" description="Disordered" evidence="1">
    <location>
        <begin position="1"/>
        <end position="46"/>
    </location>
</feature>
<dbReference type="AlphaFoldDB" id="A0A2N5UGN6"/>
<feature type="region of interest" description="Disordered" evidence="1">
    <location>
        <begin position="69"/>
        <end position="102"/>
    </location>
</feature>
<sequence>MAFPAHPTPQSHPPPTDNPSNRRPPPKKTLFHLPSAKKPLVQKASEQTAVSFSRRLFSDDWVNLNSYTSYNHTSNTTRVEGLSPSPDSSRDAQSRIGAEIEK</sequence>
<dbReference type="EMBL" id="PGCI01000152">
    <property type="protein sequence ID" value="PLW36903.1"/>
    <property type="molecule type" value="Genomic_DNA"/>
</dbReference>
<reference evidence="2 3" key="1">
    <citation type="submission" date="2017-11" db="EMBL/GenBank/DDBJ databases">
        <title>De novo assembly and phasing of dikaryotic genomes from two isolates of Puccinia coronata f. sp. avenae, the causal agent of oat crown rust.</title>
        <authorList>
            <person name="Miller M.E."/>
            <person name="Zhang Y."/>
            <person name="Omidvar V."/>
            <person name="Sperschneider J."/>
            <person name="Schwessinger B."/>
            <person name="Raley C."/>
            <person name="Palmer J.M."/>
            <person name="Garnica D."/>
            <person name="Upadhyaya N."/>
            <person name="Rathjen J."/>
            <person name="Taylor J.M."/>
            <person name="Park R.F."/>
            <person name="Dodds P.N."/>
            <person name="Hirsch C.D."/>
            <person name="Kianian S.F."/>
            <person name="Figueroa M."/>
        </authorList>
    </citation>
    <scope>NUCLEOTIDE SEQUENCE [LARGE SCALE GENOMIC DNA]</scope>
    <source>
        <strain evidence="2">12SD80</strain>
    </source>
</reference>
<evidence type="ECO:0000313" key="2">
    <source>
        <dbReference type="EMBL" id="PLW36903.1"/>
    </source>
</evidence>
<dbReference type="Proteomes" id="UP000235392">
    <property type="component" value="Unassembled WGS sequence"/>
</dbReference>
<organism evidence="2 3">
    <name type="scientific">Puccinia coronata f. sp. avenae</name>
    <dbReference type="NCBI Taxonomy" id="200324"/>
    <lineage>
        <taxon>Eukaryota</taxon>
        <taxon>Fungi</taxon>
        <taxon>Dikarya</taxon>
        <taxon>Basidiomycota</taxon>
        <taxon>Pucciniomycotina</taxon>
        <taxon>Pucciniomycetes</taxon>
        <taxon>Pucciniales</taxon>
        <taxon>Pucciniaceae</taxon>
        <taxon>Puccinia</taxon>
    </lineage>
</organism>
<feature type="compositionally biased region" description="Pro residues" evidence="1">
    <location>
        <begin position="1"/>
        <end position="17"/>
    </location>
</feature>
<evidence type="ECO:0000313" key="3">
    <source>
        <dbReference type="Proteomes" id="UP000235392"/>
    </source>
</evidence>
<protein>
    <submittedName>
        <fullName evidence="2">Uncharacterized protein</fullName>
    </submittedName>
</protein>
<evidence type="ECO:0000256" key="1">
    <source>
        <dbReference type="SAM" id="MobiDB-lite"/>
    </source>
</evidence>
<name>A0A2N5UGN6_9BASI</name>